<dbReference type="EMBL" id="JACHXD010000008">
    <property type="protein sequence ID" value="MBB3120098.1"/>
    <property type="molecule type" value="Genomic_DNA"/>
</dbReference>
<proteinExistence type="predicted"/>
<name>A0A7W5FVC8_9BURK</name>
<protein>
    <submittedName>
        <fullName evidence="1">Uncharacterized protein</fullName>
    </submittedName>
</protein>
<organism evidence="1 2">
    <name type="scientific">Pseudoduganella violacea</name>
    <dbReference type="NCBI Taxonomy" id="1715466"/>
    <lineage>
        <taxon>Bacteria</taxon>
        <taxon>Pseudomonadati</taxon>
        <taxon>Pseudomonadota</taxon>
        <taxon>Betaproteobacteria</taxon>
        <taxon>Burkholderiales</taxon>
        <taxon>Oxalobacteraceae</taxon>
        <taxon>Telluria group</taxon>
        <taxon>Pseudoduganella</taxon>
    </lineage>
</organism>
<sequence length="130" mass="13931">MPKSASARACWLPAAAPKSLPRSPSWRGWRAGGALARPLLQALYPAAAAVFPLRARDAKLKAARLFGLELEGLSPEDKEFELALHFTRFALDTARNALAAPGDDAAARVRSGLMQSARRHAPGLLRHGGR</sequence>
<reference evidence="1 2" key="1">
    <citation type="submission" date="2020-08" db="EMBL/GenBank/DDBJ databases">
        <title>Genomic Encyclopedia of Type Strains, Phase III (KMG-III): the genomes of soil and plant-associated and newly described type strains.</title>
        <authorList>
            <person name="Whitman W."/>
        </authorList>
    </citation>
    <scope>NUCLEOTIDE SEQUENCE [LARGE SCALE GENOMIC DNA]</scope>
    <source>
        <strain evidence="1 2">CECT 8897</strain>
    </source>
</reference>
<dbReference type="Proteomes" id="UP000541535">
    <property type="component" value="Unassembled WGS sequence"/>
</dbReference>
<gene>
    <name evidence="1" type="ORF">FHS03_003157</name>
</gene>
<accession>A0A7W5FVC8</accession>
<evidence type="ECO:0000313" key="1">
    <source>
        <dbReference type="EMBL" id="MBB3120098.1"/>
    </source>
</evidence>
<evidence type="ECO:0000313" key="2">
    <source>
        <dbReference type="Proteomes" id="UP000541535"/>
    </source>
</evidence>
<comment type="caution">
    <text evidence="1">The sequence shown here is derived from an EMBL/GenBank/DDBJ whole genome shotgun (WGS) entry which is preliminary data.</text>
</comment>
<dbReference type="AlphaFoldDB" id="A0A7W5FVC8"/>
<keyword evidence="2" id="KW-1185">Reference proteome</keyword>